<feature type="domain" description="ABC transmembrane type-1" evidence="9">
    <location>
        <begin position="25"/>
        <end position="307"/>
    </location>
</feature>
<organism evidence="10 11">
    <name type="scientific">Candidatus Ornithospirochaeta avicola</name>
    <dbReference type="NCBI Taxonomy" id="2840896"/>
    <lineage>
        <taxon>Bacteria</taxon>
        <taxon>Pseudomonadati</taxon>
        <taxon>Spirochaetota</taxon>
        <taxon>Spirochaetia</taxon>
        <taxon>Spirochaetales</taxon>
        <taxon>Spirochaetaceae</taxon>
        <taxon>Spirochaetaceae incertae sedis</taxon>
        <taxon>Candidatus Ornithospirochaeta</taxon>
    </lineage>
</organism>
<dbReference type="GO" id="GO:0140359">
    <property type="term" value="F:ABC-type transporter activity"/>
    <property type="evidence" value="ECO:0007669"/>
    <property type="project" value="InterPro"/>
</dbReference>
<dbReference type="Pfam" id="PF00005">
    <property type="entry name" value="ABC_tran"/>
    <property type="match status" value="1"/>
</dbReference>
<dbReference type="GO" id="GO:0016887">
    <property type="term" value="F:ATP hydrolysis activity"/>
    <property type="evidence" value="ECO:0007669"/>
    <property type="project" value="InterPro"/>
</dbReference>
<evidence type="ECO:0000256" key="6">
    <source>
        <dbReference type="ARBA" id="ARBA00023136"/>
    </source>
</evidence>
<dbReference type="SUPFAM" id="SSF52540">
    <property type="entry name" value="P-loop containing nucleoside triphosphate hydrolases"/>
    <property type="match status" value="1"/>
</dbReference>
<dbReference type="PANTHER" id="PTHR24221">
    <property type="entry name" value="ATP-BINDING CASSETTE SUB-FAMILY B"/>
    <property type="match status" value="1"/>
</dbReference>
<dbReference type="InterPro" id="IPR003439">
    <property type="entry name" value="ABC_transporter-like_ATP-bd"/>
</dbReference>
<dbReference type="InterPro" id="IPR011527">
    <property type="entry name" value="ABC1_TM_dom"/>
</dbReference>
<dbReference type="GO" id="GO:0034040">
    <property type="term" value="F:ATPase-coupled lipid transmembrane transporter activity"/>
    <property type="evidence" value="ECO:0007669"/>
    <property type="project" value="TreeGrafter"/>
</dbReference>
<dbReference type="InterPro" id="IPR027417">
    <property type="entry name" value="P-loop_NTPase"/>
</dbReference>
<feature type="transmembrane region" description="Helical" evidence="7">
    <location>
        <begin position="138"/>
        <end position="155"/>
    </location>
</feature>
<dbReference type="CDD" id="cd03228">
    <property type="entry name" value="ABCC_MRP_Like"/>
    <property type="match status" value="1"/>
</dbReference>
<dbReference type="GO" id="GO:0005524">
    <property type="term" value="F:ATP binding"/>
    <property type="evidence" value="ECO:0007669"/>
    <property type="project" value="UniProtKB-KW"/>
</dbReference>
<dbReference type="EMBL" id="DXHU01000017">
    <property type="protein sequence ID" value="HIV99023.1"/>
    <property type="molecule type" value="Genomic_DNA"/>
</dbReference>
<evidence type="ECO:0000256" key="3">
    <source>
        <dbReference type="ARBA" id="ARBA00022741"/>
    </source>
</evidence>
<proteinExistence type="predicted"/>
<dbReference type="Pfam" id="PF00664">
    <property type="entry name" value="ABC_membrane"/>
    <property type="match status" value="1"/>
</dbReference>
<evidence type="ECO:0000259" key="9">
    <source>
        <dbReference type="PROSITE" id="PS50929"/>
    </source>
</evidence>
<comment type="caution">
    <text evidence="10">The sequence shown here is derived from an EMBL/GenBank/DDBJ whole genome shotgun (WGS) entry which is preliminary data.</text>
</comment>
<evidence type="ECO:0000259" key="8">
    <source>
        <dbReference type="PROSITE" id="PS50893"/>
    </source>
</evidence>
<dbReference type="AlphaFoldDB" id="A0A9D1PUJ6"/>
<evidence type="ECO:0000256" key="5">
    <source>
        <dbReference type="ARBA" id="ARBA00022989"/>
    </source>
</evidence>
<dbReference type="InterPro" id="IPR003593">
    <property type="entry name" value="AAA+_ATPase"/>
</dbReference>
<keyword evidence="4 10" id="KW-0067">ATP-binding</keyword>
<dbReference type="PROSITE" id="PS00211">
    <property type="entry name" value="ABC_TRANSPORTER_1"/>
    <property type="match status" value="1"/>
</dbReference>
<dbReference type="PANTHER" id="PTHR24221:SF654">
    <property type="entry name" value="ATP-BINDING CASSETTE SUB-FAMILY B MEMBER 6"/>
    <property type="match status" value="1"/>
</dbReference>
<reference evidence="10" key="1">
    <citation type="journal article" date="2021" name="PeerJ">
        <title>Extensive microbial diversity within the chicken gut microbiome revealed by metagenomics and culture.</title>
        <authorList>
            <person name="Gilroy R."/>
            <person name="Ravi A."/>
            <person name="Getino M."/>
            <person name="Pursley I."/>
            <person name="Horton D.L."/>
            <person name="Alikhan N.F."/>
            <person name="Baker D."/>
            <person name="Gharbi K."/>
            <person name="Hall N."/>
            <person name="Watson M."/>
            <person name="Adriaenssens E.M."/>
            <person name="Foster-Nyarko E."/>
            <person name="Jarju S."/>
            <person name="Secka A."/>
            <person name="Antonio M."/>
            <person name="Oren A."/>
            <person name="Chaudhuri R.R."/>
            <person name="La Ragione R."/>
            <person name="Hildebrand F."/>
            <person name="Pallen M.J."/>
        </authorList>
    </citation>
    <scope>NUCLEOTIDE SEQUENCE</scope>
    <source>
        <strain evidence="10">Gambia11-129</strain>
    </source>
</reference>
<feature type="domain" description="ABC transporter" evidence="8">
    <location>
        <begin position="337"/>
        <end position="556"/>
    </location>
</feature>
<dbReference type="Proteomes" id="UP000823936">
    <property type="component" value="Unassembled WGS sequence"/>
</dbReference>
<keyword evidence="3" id="KW-0547">Nucleotide-binding</keyword>
<comment type="subcellular location">
    <subcellularLocation>
        <location evidence="1">Cell membrane</location>
        <topology evidence="1">Multi-pass membrane protein</topology>
    </subcellularLocation>
</comment>
<feature type="transmembrane region" description="Helical" evidence="7">
    <location>
        <begin position="249"/>
        <end position="271"/>
    </location>
</feature>
<feature type="transmembrane region" description="Helical" evidence="7">
    <location>
        <begin position="21"/>
        <end position="43"/>
    </location>
</feature>
<dbReference type="SMART" id="SM00382">
    <property type="entry name" value="AAA"/>
    <property type="match status" value="1"/>
</dbReference>
<sequence length="557" mass="62152">MTRAEIKSFNSVFSLLGRKRILYVLFSLISGISVFVLFSSVGILMRELLDMIDSQSSVSLLNILLYIAIIFLMSLLGGLTESGFCSLEMDVQAKVRRKMLESIYNADLNKNIKMDLGELFARITDDASRCAKAVSVRLSDYVFIPMVSGLVSFIFLFFVNIFLAFFCLAVALLNLALLSVFRKRIDSINSSIAALRGNVNSSAREILNGSAEIRIFGLNNLFLKRVEEKADEIYSLTVKKEKYANLRYSIYNISADGLTSVAAVILAYFLSKAGYMDFADVFLARPLADQISQMLVAFSNFSVLMSQITPSIRRTEEVMNMRKERKGGIVLKGANRISFENVSFSYPDGNSVLHSISFTLEKGKKYAFVGESGSGKSTILKLLMGFYMPTEGKVTLNGVSSEEADLLSWRGNFSYLNQSYSILNTSIAQNISFSSSPDDEKVLKTLESVNALSFIRKRNLDIHEKRNVSTLQLSGGERQRISVARVLYQDNPVLVLDEATSALDKENRDNLSSILSSIDDKIIVSVTHQMDFLSGFDQVFAVSEGKLERLEHLENMK</sequence>
<feature type="transmembrane region" description="Helical" evidence="7">
    <location>
        <begin position="63"/>
        <end position="87"/>
    </location>
</feature>
<evidence type="ECO:0000256" key="7">
    <source>
        <dbReference type="SAM" id="Phobius"/>
    </source>
</evidence>
<dbReference type="GO" id="GO:0005886">
    <property type="term" value="C:plasma membrane"/>
    <property type="evidence" value="ECO:0007669"/>
    <property type="project" value="UniProtKB-SubCell"/>
</dbReference>
<evidence type="ECO:0000256" key="4">
    <source>
        <dbReference type="ARBA" id="ARBA00022840"/>
    </source>
</evidence>
<keyword evidence="6 7" id="KW-0472">Membrane</keyword>
<evidence type="ECO:0000313" key="10">
    <source>
        <dbReference type="EMBL" id="HIV99023.1"/>
    </source>
</evidence>
<reference evidence="10" key="2">
    <citation type="submission" date="2021-04" db="EMBL/GenBank/DDBJ databases">
        <authorList>
            <person name="Gilroy R."/>
        </authorList>
    </citation>
    <scope>NUCLEOTIDE SEQUENCE</scope>
    <source>
        <strain evidence="10">Gambia11-129</strain>
    </source>
</reference>
<evidence type="ECO:0000256" key="2">
    <source>
        <dbReference type="ARBA" id="ARBA00022692"/>
    </source>
</evidence>
<dbReference type="PROSITE" id="PS50929">
    <property type="entry name" value="ABC_TM1F"/>
    <property type="match status" value="1"/>
</dbReference>
<dbReference type="InterPro" id="IPR017871">
    <property type="entry name" value="ABC_transporter-like_CS"/>
</dbReference>
<protein>
    <submittedName>
        <fullName evidence="10">ABC transporter ATP-binding protein/permease</fullName>
    </submittedName>
</protein>
<gene>
    <name evidence="10" type="ORF">IAB12_04525</name>
</gene>
<keyword evidence="2 7" id="KW-0812">Transmembrane</keyword>
<dbReference type="PROSITE" id="PS50893">
    <property type="entry name" value="ABC_TRANSPORTER_2"/>
    <property type="match status" value="1"/>
</dbReference>
<dbReference type="InterPro" id="IPR036640">
    <property type="entry name" value="ABC1_TM_sf"/>
</dbReference>
<dbReference type="Gene3D" id="1.20.1560.10">
    <property type="entry name" value="ABC transporter type 1, transmembrane domain"/>
    <property type="match status" value="1"/>
</dbReference>
<accession>A0A9D1PUJ6</accession>
<feature type="transmembrane region" description="Helical" evidence="7">
    <location>
        <begin position="161"/>
        <end position="181"/>
    </location>
</feature>
<dbReference type="SUPFAM" id="SSF90123">
    <property type="entry name" value="ABC transporter transmembrane region"/>
    <property type="match status" value="1"/>
</dbReference>
<evidence type="ECO:0000313" key="11">
    <source>
        <dbReference type="Proteomes" id="UP000823936"/>
    </source>
</evidence>
<keyword evidence="5 7" id="KW-1133">Transmembrane helix</keyword>
<name>A0A9D1PUJ6_9SPIO</name>
<dbReference type="InterPro" id="IPR039421">
    <property type="entry name" value="Type_1_exporter"/>
</dbReference>
<evidence type="ECO:0000256" key="1">
    <source>
        <dbReference type="ARBA" id="ARBA00004651"/>
    </source>
</evidence>
<dbReference type="Gene3D" id="3.40.50.300">
    <property type="entry name" value="P-loop containing nucleotide triphosphate hydrolases"/>
    <property type="match status" value="1"/>
</dbReference>